<dbReference type="SMART" id="SM00387">
    <property type="entry name" value="HATPase_c"/>
    <property type="match status" value="1"/>
</dbReference>
<evidence type="ECO:0000259" key="16">
    <source>
        <dbReference type="PROSITE" id="PS50109"/>
    </source>
</evidence>
<feature type="domain" description="Histidine kinase" evidence="16">
    <location>
        <begin position="705"/>
        <end position="922"/>
    </location>
</feature>
<dbReference type="InterPro" id="IPR011006">
    <property type="entry name" value="CheY-like_superfamily"/>
</dbReference>
<dbReference type="FunFam" id="2.10.70.100:FF:000001">
    <property type="entry name" value="Sensory transduction histidine kinase"/>
    <property type="match status" value="1"/>
</dbReference>
<dbReference type="GO" id="GO:0000155">
    <property type="term" value="F:phosphorelay sensor kinase activity"/>
    <property type="evidence" value="ECO:0007669"/>
    <property type="project" value="InterPro"/>
</dbReference>
<dbReference type="InterPro" id="IPR005467">
    <property type="entry name" value="His_kinase_dom"/>
</dbReference>
<comment type="catalytic activity">
    <reaction evidence="1">
        <text>ATP + protein L-histidine = ADP + protein N-phospho-L-histidine.</text>
        <dbReference type="EC" id="2.7.13.3"/>
    </reaction>
</comment>
<keyword evidence="7" id="KW-0808">Transferase</keyword>
<dbReference type="PANTHER" id="PTHR43065:SF42">
    <property type="entry name" value="TWO-COMPONENT SENSOR PPRA"/>
    <property type="match status" value="1"/>
</dbReference>
<feature type="transmembrane region" description="Helical" evidence="15">
    <location>
        <begin position="185"/>
        <end position="204"/>
    </location>
</feature>
<dbReference type="InterPro" id="IPR000700">
    <property type="entry name" value="PAS-assoc_C"/>
</dbReference>
<dbReference type="CDD" id="cd00130">
    <property type="entry name" value="PAS"/>
    <property type="match status" value="1"/>
</dbReference>
<feature type="coiled-coil region" evidence="14">
    <location>
        <begin position="662"/>
        <end position="696"/>
    </location>
</feature>
<dbReference type="PRINTS" id="PR00344">
    <property type="entry name" value="BCTRLSENSOR"/>
</dbReference>
<dbReference type="SMART" id="SM00091">
    <property type="entry name" value="PAS"/>
    <property type="match status" value="3"/>
</dbReference>
<keyword evidence="5" id="KW-0997">Cell inner membrane</keyword>
<evidence type="ECO:0000256" key="1">
    <source>
        <dbReference type="ARBA" id="ARBA00000085"/>
    </source>
</evidence>
<comment type="caution">
    <text evidence="19">The sequence shown here is derived from an EMBL/GenBank/DDBJ whole genome shotgun (WGS) entry which is preliminary data.</text>
</comment>
<dbReference type="Gene3D" id="3.30.565.10">
    <property type="entry name" value="Histidine kinase-like ATPase, C-terminal domain"/>
    <property type="match status" value="1"/>
</dbReference>
<dbReference type="EC" id="2.7.13.3" evidence="3"/>
<evidence type="ECO:0000256" key="4">
    <source>
        <dbReference type="ARBA" id="ARBA00022475"/>
    </source>
</evidence>
<dbReference type="RefSeq" id="WP_188915112.1">
    <property type="nucleotide sequence ID" value="NZ_BMMF01000014.1"/>
</dbReference>
<dbReference type="Pfam" id="PF00512">
    <property type="entry name" value="HisKA"/>
    <property type="match status" value="1"/>
</dbReference>
<comment type="subcellular location">
    <subcellularLocation>
        <location evidence="2">Cell inner membrane</location>
        <topology evidence="2">Multi-pass membrane protein</topology>
    </subcellularLocation>
</comment>
<keyword evidence="14" id="KW-0175">Coiled coil</keyword>
<evidence type="ECO:0000256" key="5">
    <source>
        <dbReference type="ARBA" id="ARBA00022519"/>
    </source>
</evidence>
<dbReference type="CDD" id="cd00082">
    <property type="entry name" value="HisKA"/>
    <property type="match status" value="1"/>
</dbReference>
<evidence type="ECO:0000256" key="2">
    <source>
        <dbReference type="ARBA" id="ARBA00004429"/>
    </source>
</evidence>
<evidence type="ECO:0000256" key="3">
    <source>
        <dbReference type="ARBA" id="ARBA00012438"/>
    </source>
</evidence>
<keyword evidence="6 13" id="KW-0597">Phosphoprotein</keyword>
<feature type="transmembrane region" description="Helical" evidence="15">
    <location>
        <begin position="152"/>
        <end position="173"/>
    </location>
</feature>
<dbReference type="Pfam" id="PF08447">
    <property type="entry name" value="PAS_3"/>
    <property type="match status" value="1"/>
</dbReference>
<evidence type="ECO:0000313" key="20">
    <source>
        <dbReference type="Proteomes" id="UP000600449"/>
    </source>
</evidence>
<dbReference type="PROSITE" id="PS50110">
    <property type="entry name" value="RESPONSE_REGULATORY"/>
    <property type="match status" value="1"/>
</dbReference>
<dbReference type="GO" id="GO:0005886">
    <property type="term" value="C:plasma membrane"/>
    <property type="evidence" value="ECO:0007669"/>
    <property type="project" value="UniProtKB-SubCell"/>
</dbReference>
<dbReference type="Gene3D" id="1.10.287.130">
    <property type="match status" value="1"/>
</dbReference>
<evidence type="ECO:0000256" key="9">
    <source>
        <dbReference type="ARBA" id="ARBA00022737"/>
    </source>
</evidence>
<feature type="modified residue" description="4-aspartylphosphate" evidence="13">
    <location>
        <position position="998"/>
    </location>
</feature>
<dbReference type="InterPro" id="IPR013655">
    <property type="entry name" value="PAS_fold_3"/>
</dbReference>
<dbReference type="SUPFAM" id="SSF55874">
    <property type="entry name" value="ATPase domain of HSP90 chaperone/DNA topoisomerase II/histidine kinase"/>
    <property type="match status" value="1"/>
</dbReference>
<keyword evidence="8 15" id="KW-0812">Transmembrane</keyword>
<dbReference type="GO" id="GO:0000166">
    <property type="term" value="F:nucleotide binding"/>
    <property type="evidence" value="ECO:0007669"/>
    <property type="project" value="UniProtKB-KW"/>
</dbReference>
<dbReference type="PROSITE" id="PS50109">
    <property type="entry name" value="HIS_KIN"/>
    <property type="match status" value="1"/>
</dbReference>
<evidence type="ECO:0000259" key="18">
    <source>
        <dbReference type="PROSITE" id="PS50113"/>
    </source>
</evidence>
<keyword evidence="11 15" id="KW-1133">Transmembrane helix</keyword>
<evidence type="ECO:0000256" key="15">
    <source>
        <dbReference type="SAM" id="Phobius"/>
    </source>
</evidence>
<dbReference type="InterPro" id="IPR004358">
    <property type="entry name" value="Sig_transdc_His_kin-like_C"/>
</dbReference>
<dbReference type="SUPFAM" id="SSF52172">
    <property type="entry name" value="CheY-like"/>
    <property type="match status" value="1"/>
</dbReference>
<dbReference type="Pfam" id="PF08448">
    <property type="entry name" value="PAS_4"/>
    <property type="match status" value="1"/>
</dbReference>
<dbReference type="InterPro" id="IPR036097">
    <property type="entry name" value="HisK_dim/P_sf"/>
</dbReference>
<evidence type="ECO:0000256" key="6">
    <source>
        <dbReference type="ARBA" id="ARBA00022553"/>
    </source>
</evidence>
<dbReference type="AlphaFoldDB" id="A0A917QGG2"/>
<keyword evidence="9" id="KW-0677">Repeat</keyword>
<evidence type="ECO:0000256" key="11">
    <source>
        <dbReference type="ARBA" id="ARBA00022989"/>
    </source>
</evidence>
<gene>
    <name evidence="19" type="ORF">GCM10011322_40800</name>
</gene>
<dbReference type="SUPFAM" id="SSF55785">
    <property type="entry name" value="PYP-like sensor domain (PAS domain)"/>
    <property type="match status" value="3"/>
</dbReference>
<keyword evidence="20" id="KW-1185">Reference proteome</keyword>
<dbReference type="Gene3D" id="3.30.450.20">
    <property type="entry name" value="PAS domain"/>
    <property type="match status" value="3"/>
</dbReference>
<dbReference type="Pfam" id="PF13426">
    <property type="entry name" value="PAS_9"/>
    <property type="match status" value="1"/>
</dbReference>
<evidence type="ECO:0000256" key="7">
    <source>
        <dbReference type="ARBA" id="ARBA00022679"/>
    </source>
</evidence>
<dbReference type="SMART" id="SM00448">
    <property type="entry name" value="REC"/>
    <property type="match status" value="1"/>
</dbReference>
<dbReference type="InterPro" id="IPR003594">
    <property type="entry name" value="HATPase_dom"/>
</dbReference>
<evidence type="ECO:0000313" key="19">
    <source>
        <dbReference type="EMBL" id="GGK49643.1"/>
    </source>
</evidence>
<proteinExistence type="predicted"/>
<evidence type="ECO:0000259" key="17">
    <source>
        <dbReference type="PROSITE" id="PS50110"/>
    </source>
</evidence>
<keyword evidence="10" id="KW-0547">Nucleotide-binding</keyword>
<evidence type="ECO:0000256" key="12">
    <source>
        <dbReference type="ARBA" id="ARBA00023136"/>
    </source>
</evidence>
<dbReference type="InterPro" id="IPR001610">
    <property type="entry name" value="PAC"/>
</dbReference>
<keyword evidence="4" id="KW-1003">Cell membrane</keyword>
<feature type="transmembrane region" description="Helical" evidence="15">
    <location>
        <begin position="235"/>
        <end position="254"/>
    </location>
</feature>
<feature type="transmembrane region" description="Helical" evidence="15">
    <location>
        <begin position="12"/>
        <end position="31"/>
    </location>
</feature>
<dbReference type="InterPro" id="IPR036890">
    <property type="entry name" value="HATPase_C_sf"/>
</dbReference>
<dbReference type="SUPFAM" id="SSF47384">
    <property type="entry name" value="Homodimeric domain of signal transducing histidine kinase"/>
    <property type="match status" value="1"/>
</dbReference>
<feature type="domain" description="PAC" evidence="18">
    <location>
        <begin position="622"/>
        <end position="674"/>
    </location>
</feature>
<dbReference type="Pfam" id="PF05231">
    <property type="entry name" value="MASE1"/>
    <property type="match status" value="1"/>
</dbReference>
<dbReference type="NCBIfam" id="TIGR00229">
    <property type="entry name" value="sensory_box"/>
    <property type="match status" value="2"/>
</dbReference>
<dbReference type="SMART" id="SM00086">
    <property type="entry name" value="PAC"/>
    <property type="match status" value="2"/>
</dbReference>
<dbReference type="Gene3D" id="2.10.70.100">
    <property type="match status" value="1"/>
</dbReference>
<feature type="transmembrane region" description="Helical" evidence="15">
    <location>
        <begin position="77"/>
        <end position="102"/>
    </location>
</feature>
<dbReference type="PROSITE" id="PS50113">
    <property type="entry name" value="PAC"/>
    <property type="match status" value="2"/>
</dbReference>
<feature type="domain" description="PAC" evidence="18">
    <location>
        <begin position="493"/>
        <end position="546"/>
    </location>
</feature>
<protein>
    <recommendedName>
        <fullName evidence="3">histidine kinase</fullName>
        <ecNumber evidence="3">2.7.13.3</ecNumber>
    </recommendedName>
</protein>
<dbReference type="InterPro" id="IPR000014">
    <property type="entry name" value="PAS"/>
</dbReference>
<feature type="transmembrane region" description="Helical" evidence="15">
    <location>
        <begin position="114"/>
        <end position="140"/>
    </location>
</feature>
<dbReference type="Proteomes" id="UP000600449">
    <property type="component" value="Unassembled WGS sequence"/>
</dbReference>
<name>A0A917QGG2_9HYPH</name>
<accession>A0A917QGG2</accession>
<feature type="transmembrane region" description="Helical" evidence="15">
    <location>
        <begin position="37"/>
        <end position="57"/>
    </location>
</feature>
<dbReference type="Pfam" id="PF02518">
    <property type="entry name" value="HATPase_c"/>
    <property type="match status" value="1"/>
</dbReference>
<feature type="domain" description="Response regulatory" evidence="17">
    <location>
        <begin position="948"/>
        <end position="1060"/>
    </location>
</feature>
<dbReference type="InterPro" id="IPR003661">
    <property type="entry name" value="HisK_dim/P_dom"/>
</dbReference>
<evidence type="ECO:0000256" key="8">
    <source>
        <dbReference type="ARBA" id="ARBA00022692"/>
    </source>
</evidence>
<dbReference type="Pfam" id="PF13188">
    <property type="entry name" value="PAS_8"/>
    <property type="match status" value="1"/>
</dbReference>
<dbReference type="Pfam" id="PF00072">
    <property type="entry name" value="Response_reg"/>
    <property type="match status" value="1"/>
</dbReference>
<dbReference type="InterPro" id="IPR013656">
    <property type="entry name" value="PAS_4"/>
</dbReference>
<feature type="transmembrane region" description="Helical" evidence="15">
    <location>
        <begin position="266"/>
        <end position="286"/>
    </location>
</feature>
<sequence>MIRTTRALGRAAGLGLAYWIAALVGLQWAAVGGAGSSVWPAAGIGLAGLLLLGVRLWPAIAVARLAAGLTVGSEHAFAVELLIALGNAAAAAVPALALRRWLGLDPRLPAMRDVIALALAAAAGAAISAVIGTLALRISIALPSEIVLETAANWFLGAFVGTITIAPLILSWSDERARATTPFEAVHLAAILAVTLGLSVHLFLREPARELGTWLVYPPLIWAALAFQVRGASAALLVAAGAATLGATLGRGPFDLFAQTAEARVVLAQNFASATALVTLVLAAAADERRGKEALLRSQARLADVLESTTDSVFLLDRSWRFTYLNPRAMAQIAGGRDLVGANIWESFPSAIGTPFFDAYTRAMCTGSPARADAYFEPLETWFEANAFPTNEGLTVFFRDVTAERRAAAALEENEWRLRAVLEQMTTGVAVAQAPSGRLLFHNSRAVAILGHPLIPWDKHGGHAAHGALHEDGTPYDPSHYPIARALLRGVTVDREPMAYRRGDGTLTDLEVSAAPIRDETGRIVLSVSTFEDVSERKRAEEALLASEERLRLAQEAGGIATWEWSVATGDITWTGPMRPLLGLPENSRSPSYDAFVQQTHPDDRAGVAEAVRAALAGEAQLDIEFRIVRPDGGVRWLAGRGEVVRDGTGRAVRMIGVNYDITERREARAALERLNADLEARVAEGAAKLVQLQKLESLGQLTGGIAHDFNNLLMAVLSSLSLLRKRIPEDARAERLLANAVQGAERGVSLTQRMLAFARRQSLAPSAVDVPALVTGMTDLLRRSIGPQIAIRTHFAKGTPPALVDPNQLELALVNLAVNARDAMPDGGVLTVGVDAVEGGNDDRPEGRFVRVCLSDTGSGMDAETLARAVEPFFTTKGVGKGTGLGLAMVYGLAEQSNGRLTLRSTPGEGTNAEILLPVAEAALAEALPPAPAIATASGPTRSRRLRVLVVDDDALVLMGAATMVEDLGHVPIEAGSAADALALIDGGLAVDVVITDQAMPGMTGLQLAQAVRARRPDLPLVLATGYAELPEGTDASVDARLSKPFGQEELSRALTRVAGGAGIG</sequence>
<reference evidence="19 20" key="1">
    <citation type="journal article" date="2014" name="Int. J. Syst. Evol. Microbiol.">
        <title>Complete genome sequence of Corynebacterium casei LMG S-19264T (=DSM 44701T), isolated from a smear-ripened cheese.</title>
        <authorList>
            <consortium name="US DOE Joint Genome Institute (JGI-PGF)"/>
            <person name="Walter F."/>
            <person name="Albersmeier A."/>
            <person name="Kalinowski J."/>
            <person name="Ruckert C."/>
        </authorList>
    </citation>
    <scope>NUCLEOTIDE SEQUENCE [LARGE SCALE GENOMIC DNA]</scope>
    <source>
        <strain evidence="19 20">CGMCC 1.9161</strain>
    </source>
</reference>
<dbReference type="InterPro" id="IPR001789">
    <property type="entry name" value="Sig_transdc_resp-reg_receiver"/>
</dbReference>
<organism evidence="19 20">
    <name type="scientific">Salinarimonas ramus</name>
    <dbReference type="NCBI Taxonomy" id="690164"/>
    <lineage>
        <taxon>Bacteria</taxon>
        <taxon>Pseudomonadati</taxon>
        <taxon>Pseudomonadota</taxon>
        <taxon>Alphaproteobacteria</taxon>
        <taxon>Hyphomicrobiales</taxon>
        <taxon>Salinarimonadaceae</taxon>
        <taxon>Salinarimonas</taxon>
    </lineage>
</organism>
<dbReference type="PANTHER" id="PTHR43065">
    <property type="entry name" value="SENSOR HISTIDINE KINASE"/>
    <property type="match status" value="1"/>
</dbReference>
<evidence type="ECO:0000256" key="14">
    <source>
        <dbReference type="SAM" id="Coils"/>
    </source>
</evidence>
<feature type="transmembrane region" description="Helical" evidence="15">
    <location>
        <begin position="211"/>
        <end position="229"/>
    </location>
</feature>
<dbReference type="InterPro" id="IPR007895">
    <property type="entry name" value="MASE1"/>
</dbReference>
<keyword evidence="12 15" id="KW-0472">Membrane</keyword>
<dbReference type="Gene3D" id="3.40.50.2300">
    <property type="match status" value="1"/>
</dbReference>
<dbReference type="InterPro" id="IPR035965">
    <property type="entry name" value="PAS-like_dom_sf"/>
</dbReference>
<evidence type="ECO:0000256" key="13">
    <source>
        <dbReference type="PROSITE-ProRule" id="PRU00169"/>
    </source>
</evidence>
<dbReference type="EMBL" id="BMMF01000014">
    <property type="protein sequence ID" value="GGK49643.1"/>
    <property type="molecule type" value="Genomic_DNA"/>
</dbReference>
<evidence type="ECO:0000256" key="10">
    <source>
        <dbReference type="ARBA" id="ARBA00022741"/>
    </source>
</evidence>
<dbReference type="SMART" id="SM00388">
    <property type="entry name" value="HisKA"/>
    <property type="match status" value="1"/>
</dbReference>